<feature type="region of interest" description="Disordered" evidence="2">
    <location>
        <begin position="1"/>
        <end position="27"/>
    </location>
</feature>
<evidence type="ECO:0000259" key="3">
    <source>
        <dbReference type="PROSITE" id="PS50127"/>
    </source>
</evidence>
<sequence>MSAPNKRSPTSSTSSSSSSSRTPTKRLLTELSTFNASPPSSHPTLLSLVPSPSSLLSLRAILTGSPLPISTGYSSGRWLLNITVPANYPNSPPTITFVTKICHPNVKWETGEICLDVLKENWTPVLGVVGALEAVGRLLGEPGVDSPLGVEVAGLLRQGDLVGARGLVGFWCGEERFEGVLEEGGEKEQAGEQVRMGLHGWEKDRVPDYTTSVALNEDTDYGGFTVDNYQQRRCFFLGEA</sequence>
<dbReference type="Proteomes" id="UP000235371">
    <property type="component" value="Unassembled WGS sequence"/>
</dbReference>
<name>A0A2J6SMN4_9HELO</name>
<evidence type="ECO:0000256" key="1">
    <source>
        <dbReference type="ARBA" id="ARBA00022786"/>
    </source>
</evidence>
<reference evidence="4 5" key="1">
    <citation type="submission" date="2016-04" db="EMBL/GenBank/DDBJ databases">
        <title>A degradative enzymes factory behind the ericoid mycorrhizal symbiosis.</title>
        <authorList>
            <consortium name="DOE Joint Genome Institute"/>
            <person name="Martino E."/>
            <person name="Morin E."/>
            <person name="Grelet G."/>
            <person name="Kuo A."/>
            <person name="Kohler A."/>
            <person name="Daghino S."/>
            <person name="Barry K."/>
            <person name="Choi C."/>
            <person name="Cichocki N."/>
            <person name="Clum A."/>
            <person name="Copeland A."/>
            <person name="Hainaut M."/>
            <person name="Haridas S."/>
            <person name="Labutti K."/>
            <person name="Lindquist E."/>
            <person name="Lipzen A."/>
            <person name="Khouja H.-R."/>
            <person name="Murat C."/>
            <person name="Ohm R."/>
            <person name="Olson A."/>
            <person name="Spatafora J."/>
            <person name="Veneault-Fourrey C."/>
            <person name="Henrissat B."/>
            <person name="Grigoriev I."/>
            <person name="Martin F."/>
            <person name="Perotto S."/>
        </authorList>
    </citation>
    <scope>NUCLEOTIDE SEQUENCE [LARGE SCALE GENOMIC DNA]</scope>
    <source>
        <strain evidence="4 5">E</strain>
    </source>
</reference>
<dbReference type="InterPro" id="IPR050113">
    <property type="entry name" value="Ub_conjugating_enzyme"/>
</dbReference>
<evidence type="ECO:0000313" key="4">
    <source>
        <dbReference type="EMBL" id="PMD52034.1"/>
    </source>
</evidence>
<feature type="compositionally biased region" description="Low complexity" evidence="2">
    <location>
        <begin position="7"/>
        <end position="22"/>
    </location>
</feature>
<dbReference type="RefSeq" id="XP_024728938.1">
    <property type="nucleotide sequence ID" value="XM_024884099.1"/>
</dbReference>
<dbReference type="SMART" id="SM00212">
    <property type="entry name" value="UBCc"/>
    <property type="match status" value="1"/>
</dbReference>
<dbReference type="Gene3D" id="3.10.110.10">
    <property type="entry name" value="Ubiquitin Conjugating Enzyme"/>
    <property type="match status" value="1"/>
</dbReference>
<keyword evidence="1" id="KW-0833">Ubl conjugation pathway</keyword>
<dbReference type="OrthoDB" id="9973183at2759"/>
<dbReference type="AlphaFoldDB" id="A0A2J6SMN4"/>
<feature type="domain" description="UBC core" evidence="3">
    <location>
        <begin position="22"/>
        <end position="177"/>
    </location>
</feature>
<evidence type="ECO:0000313" key="5">
    <source>
        <dbReference type="Proteomes" id="UP000235371"/>
    </source>
</evidence>
<accession>A0A2J6SMN4</accession>
<dbReference type="EMBL" id="KZ613912">
    <property type="protein sequence ID" value="PMD52034.1"/>
    <property type="molecule type" value="Genomic_DNA"/>
</dbReference>
<protein>
    <submittedName>
        <fullName evidence="4">UBC-like protein</fullName>
    </submittedName>
</protein>
<dbReference type="Pfam" id="PF00179">
    <property type="entry name" value="UQ_con"/>
    <property type="match status" value="1"/>
</dbReference>
<proteinExistence type="predicted"/>
<dbReference type="InParanoid" id="A0A2J6SMN4"/>
<dbReference type="FunCoup" id="A0A2J6SMN4">
    <property type="interactions" value="92"/>
</dbReference>
<organism evidence="4 5">
    <name type="scientific">Hyaloscypha bicolor E</name>
    <dbReference type="NCBI Taxonomy" id="1095630"/>
    <lineage>
        <taxon>Eukaryota</taxon>
        <taxon>Fungi</taxon>
        <taxon>Dikarya</taxon>
        <taxon>Ascomycota</taxon>
        <taxon>Pezizomycotina</taxon>
        <taxon>Leotiomycetes</taxon>
        <taxon>Helotiales</taxon>
        <taxon>Hyaloscyphaceae</taxon>
        <taxon>Hyaloscypha</taxon>
        <taxon>Hyaloscypha bicolor</taxon>
    </lineage>
</organism>
<gene>
    <name evidence="4" type="ORF">K444DRAFT_637257</name>
</gene>
<dbReference type="PROSITE" id="PS50127">
    <property type="entry name" value="UBC_2"/>
    <property type="match status" value="1"/>
</dbReference>
<keyword evidence="5" id="KW-1185">Reference proteome</keyword>
<dbReference type="InterPro" id="IPR000608">
    <property type="entry name" value="UBC"/>
</dbReference>
<dbReference type="InterPro" id="IPR016135">
    <property type="entry name" value="UBQ-conjugating_enzyme/RWD"/>
</dbReference>
<dbReference type="SUPFAM" id="SSF54495">
    <property type="entry name" value="UBC-like"/>
    <property type="match status" value="1"/>
</dbReference>
<dbReference type="STRING" id="1095630.A0A2J6SMN4"/>
<dbReference type="PANTHER" id="PTHR24067">
    <property type="entry name" value="UBIQUITIN-CONJUGATING ENZYME E2"/>
    <property type="match status" value="1"/>
</dbReference>
<dbReference type="GeneID" id="36592176"/>
<evidence type="ECO:0000256" key="2">
    <source>
        <dbReference type="SAM" id="MobiDB-lite"/>
    </source>
</evidence>